<reference evidence="1 2" key="1">
    <citation type="submission" date="2019-07" db="EMBL/GenBank/DDBJ databases">
        <title>Sulfurimonas paralvinellae sp. nov., a novel mesophilic, hydrogen- and sulfur-oxidizing chemolithoautotroph within the Epsilonproteo- bacteria isolated from a deep-sea hydrothermal vent polychaete nest, reclassification of Thiomicrospira denitrificans as Sulfurimonas denitrificans comb. nov. and emended description of the genus Sulfurimonas.</title>
        <authorList>
            <person name="Wang S."/>
            <person name="Jiang L."/>
            <person name="Shao Z."/>
        </authorList>
    </citation>
    <scope>NUCLEOTIDE SEQUENCE [LARGE SCALE GENOMIC DNA]</scope>
    <source>
        <strain evidence="1 2">GO25</strain>
    </source>
</reference>
<name>A0A7M1BBY1_9BACT</name>
<evidence type="ECO:0000313" key="1">
    <source>
        <dbReference type="EMBL" id="QOP46292.1"/>
    </source>
</evidence>
<keyword evidence="2" id="KW-1185">Reference proteome</keyword>
<accession>A0A7M1BBY1</accession>
<dbReference type="Proteomes" id="UP000593580">
    <property type="component" value="Chromosome"/>
</dbReference>
<proteinExistence type="predicted"/>
<dbReference type="RefSeq" id="WP_193110552.1">
    <property type="nucleotide sequence ID" value="NZ_CP041406.1"/>
</dbReference>
<protein>
    <submittedName>
        <fullName evidence="1">Uncharacterized protein</fullName>
    </submittedName>
</protein>
<dbReference type="AlphaFoldDB" id="A0A7M1BBY1"/>
<sequence>MKFETVRKRYTFKKEIVELLEKESKKVKKTESEFLEDLIYKNSHERDNRLSNHIARDSENLILLQILNKGKQYSSIEEIYKDVNVINNDKKIYLSEKRNKEVGFFKEVKSIFNFDNFKNIHNDYNQAKDDKSKKIVLEKAFNKFLSIVKKYENK</sequence>
<dbReference type="EMBL" id="CP041406">
    <property type="protein sequence ID" value="QOP46292.1"/>
    <property type="molecule type" value="Genomic_DNA"/>
</dbReference>
<evidence type="ECO:0000313" key="2">
    <source>
        <dbReference type="Proteomes" id="UP000593580"/>
    </source>
</evidence>
<dbReference type="KEGG" id="spal:FM071_08305"/>
<gene>
    <name evidence="1" type="ORF">FM071_08305</name>
</gene>
<organism evidence="1 2">
    <name type="scientific">Sulfurimonas paralvinellae</name>
    <dbReference type="NCBI Taxonomy" id="317658"/>
    <lineage>
        <taxon>Bacteria</taxon>
        <taxon>Pseudomonadati</taxon>
        <taxon>Campylobacterota</taxon>
        <taxon>Epsilonproteobacteria</taxon>
        <taxon>Campylobacterales</taxon>
        <taxon>Sulfurimonadaceae</taxon>
        <taxon>Sulfurimonas</taxon>
    </lineage>
</organism>